<sequence>MKTRTGHVVYLALALAVMTLPLLYKGHGTSPAEIPAVAFVRSGERPVSIIMITGVPERSGVYRIARGSTCQDVINMTLSHMPVTYLPTHIASRVLCDGDVVAIRKGNGEPYEISLGTLAVSQLMLLRISLDPNRMNVTDWEFLPGIGPELARRIVRDRQYNGDFSSFGELERVPGIGPKTLERIKEYFNAYNILK</sequence>
<dbReference type="PANTHER" id="PTHR21180">
    <property type="entry name" value="ENDONUCLEASE/EXONUCLEASE/PHOSPHATASE FAMILY DOMAIN-CONTAINING PROTEIN 1"/>
    <property type="match status" value="1"/>
</dbReference>
<proteinExistence type="predicted"/>
<comment type="caution">
    <text evidence="3">The sequence shown here is derived from an EMBL/GenBank/DDBJ whole genome shotgun (WGS) entry which is preliminary data.</text>
</comment>
<dbReference type="SUPFAM" id="SSF47781">
    <property type="entry name" value="RuvA domain 2-like"/>
    <property type="match status" value="1"/>
</dbReference>
<dbReference type="Proteomes" id="UP000618926">
    <property type="component" value="Unassembled WGS sequence"/>
</dbReference>
<evidence type="ECO:0000256" key="1">
    <source>
        <dbReference type="SAM" id="Phobius"/>
    </source>
</evidence>
<evidence type="ECO:0000313" key="4">
    <source>
        <dbReference type="Proteomes" id="UP000618926"/>
    </source>
</evidence>
<dbReference type="InterPro" id="IPR003583">
    <property type="entry name" value="Hlx-hairpin-Hlx_DNA-bd_motif"/>
</dbReference>
<keyword evidence="4" id="KW-1185">Reference proteome</keyword>
<keyword evidence="1" id="KW-0812">Transmembrane</keyword>
<dbReference type="EMBL" id="JADBFD010000016">
    <property type="protein sequence ID" value="MBE2888660.1"/>
    <property type="molecule type" value="Genomic_DNA"/>
</dbReference>
<evidence type="ECO:0000259" key="2">
    <source>
        <dbReference type="SMART" id="SM00278"/>
    </source>
</evidence>
<keyword evidence="1" id="KW-0472">Membrane</keyword>
<organism evidence="3 4">
    <name type="scientific">Geobacter anodireducens</name>
    <dbReference type="NCBI Taxonomy" id="1340425"/>
    <lineage>
        <taxon>Bacteria</taxon>
        <taxon>Pseudomonadati</taxon>
        <taxon>Thermodesulfobacteriota</taxon>
        <taxon>Desulfuromonadia</taxon>
        <taxon>Geobacterales</taxon>
        <taxon>Geobacteraceae</taxon>
        <taxon>Geobacter</taxon>
    </lineage>
</organism>
<feature type="domain" description="Helix-hairpin-helix DNA-binding motif class 1" evidence="2">
    <location>
        <begin position="168"/>
        <end position="187"/>
    </location>
</feature>
<feature type="transmembrane region" description="Helical" evidence="1">
    <location>
        <begin position="7"/>
        <end position="24"/>
    </location>
</feature>
<reference evidence="3 4" key="1">
    <citation type="submission" date="2020-10" db="EMBL/GenBank/DDBJ databases">
        <title>Investigation of anaerobic biodegradation of phenanthrene by a sulfate-dependent Geobacter anodireducens strain PheS2.</title>
        <authorList>
            <person name="Zhang Z."/>
        </authorList>
    </citation>
    <scope>NUCLEOTIDE SEQUENCE [LARGE SCALE GENOMIC DNA]</scope>
    <source>
        <strain evidence="3 4">PheS2</strain>
    </source>
</reference>
<name>A0ABR9NWL5_9BACT</name>
<dbReference type="RefSeq" id="WP_192905641.1">
    <property type="nucleotide sequence ID" value="NZ_JADBFD010000016.1"/>
</dbReference>
<dbReference type="Pfam" id="PF12836">
    <property type="entry name" value="HHH_3"/>
    <property type="match status" value="1"/>
</dbReference>
<evidence type="ECO:0000313" key="3">
    <source>
        <dbReference type="EMBL" id="MBE2888660.1"/>
    </source>
</evidence>
<dbReference type="Gene3D" id="1.10.150.320">
    <property type="entry name" value="Photosystem II 12 kDa extrinsic protein"/>
    <property type="match status" value="1"/>
</dbReference>
<dbReference type="InterPro" id="IPR051675">
    <property type="entry name" value="Endo/Exo/Phosphatase_dom_1"/>
</dbReference>
<feature type="domain" description="Helix-hairpin-helix DNA-binding motif class 1" evidence="2">
    <location>
        <begin position="138"/>
        <end position="157"/>
    </location>
</feature>
<protein>
    <submittedName>
        <fullName evidence="3">Helix-hairpin-helix domain-containing protein</fullName>
    </submittedName>
</protein>
<keyword evidence="1" id="KW-1133">Transmembrane helix</keyword>
<gene>
    <name evidence="3" type="ORF">IIE05_11865</name>
</gene>
<dbReference type="InterPro" id="IPR010994">
    <property type="entry name" value="RuvA_2-like"/>
</dbReference>
<dbReference type="SMART" id="SM00278">
    <property type="entry name" value="HhH1"/>
    <property type="match status" value="2"/>
</dbReference>
<dbReference type="PANTHER" id="PTHR21180:SF32">
    <property type="entry name" value="ENDONUCLEASE_EXONUCLEASE_PHOSPHATASE FAMILY DOMAIN-CONTAINING PROTEIN 1"/>
    <property type="match status" value="1"/>
</dbReference>
<accession>A0ABR9NWL5</accession>